<evidence type="ECO:0000256" key="2">
    <source>
        <dbReference type="SAM" id="SignalP"/>
    </source>
</evidence>
<gene>
    <name evidence="3" type="ORF">DBV15_00058</name>
</gene>
<feature type="region of interest" description="Disordered" evidence="1">
    <location>
        <begin position="250"/>
        <end position="281"/>
    </location>
</feature>
<reference evidence="3 4" key="1">
    <citation type="journal article" date="2019" name="Philos. Trans. R. Soc. Lond., B, Biol. Sci.">
        <title>Ant behaviour and brain gene expression of defending hosts depend on the ecological success of the intruding social parasite.</title>
        <authorList>
            <person name="Kaur R."/>
            <person name="Stoldt M."/>
            <person name="Jongepier E."/>
            <person name="Feldmeyer B."/>
            <person name="Menzel F."/>
            <person name="Bornberg-Bauer E."/>
            <person name="Foitzik S."/>
        </authorList>
    </citation>
    <scope>NUCLEOTIDE SEQUENCE [LARGE SCALE GENOMIC DNA]</scope>
    <source>
        <tissue evidence="3">Whole body</tissue>
    </source>
</reference>
<keyword evidence="4" id="KW-1185">Reference proteome</keyword>
<protein>
    <submittedName>
        <fullName evidence="3">Uncharacterized protein</fullName>
    </submittedName>
</protein>
<evidence type="ECO:0000256" key="1">
    <source>
        <dbReference type="SAM" id="MobiDB-lite"/>
    </source>
</evidence>
<feature type="region of interest" description="Disordered" evidence="1">
    <location>
        <begin position="86"/>
        <end position="125"/>
    </location>
</feature>
<comment type="caution">
    <text evidence="3">The sequence shown here is derived from an EMBL/GenBank/DDBJ whole genome shotgun (WGS) entry which is preliminary data.</text>
</comment>
<feature type="signal peptide" evidence="2">
    <location>
        <begin position="1"/>
        <end position="24"/>
    </location>
</feature>
<dbReference type="AlphaFoldDB" id="A0A4V3SA24"/>
<organism evidence="3 4">
    <name type="scientific">Temnothorax longispinosus</name>
    <dbReference type="NCBI Taxonomy" id="300112"/>
    <lineage>
        <taxon>Eukaryota</taxon>
        <taxon>Metazoa</taxon>
        <taxon>Ecdysozoa</taxon>
        <taxon>Arthropoda</taxon>
        <taxon>Hexapoda</taxon>
        <taxon>Insecta</taxon>
        <taxon>Pterygota</taxon>
        <taxon>Neoptera</taxon>
        <taxon>Endopterygota</taxon>
        <taxon>Hymenoptera</taxon>
        <taxon>Apocrita</taxon>
        <taxon>Aculeata</taxon>
        <taxon>Formicoidea</taxon>
        <taxon>Formicidae</taxon>
        <taxon>Myrmicinae</taxon>
        <taxon>Temnothorax</taxon>
    </lineage>
</organism>
<dbReference type="EMBL" id="QBLH01002732">
    <property type="protein sequence ID" value="TGZ47374.1"/>
    <property type="molecule type" value="Genomic_DNA"/>
</dbReference>
<feature type="compositionally biased region" description="Basic and acidic residues" evidence="1">
    <location>
        <begin position="175"/>
        <end position="185"/>
    </location>
</feature>
<feature type="compositionally biased region" description="Basic and acidic residues" evidence="1">
    <location>
        <begin position="257"/>
        <end position="281"/>
    </location>
</feature>
<evidence type="ECO:0000313" key="4">
    <source>
        <dbReference type="Proteomes" id="UP000310200"/>
    </source>
</evidence>
<accession>A0A4V3SA24</accession>
<dbReference type="Proteomes" id="UP000310200">
    <property type="component" value="Unassembled WGS sequence"/>
</dbReference>
<feature type="compositionally biased region" description="Basic and acidic residues" evidence="1">
    <location>
        <begin position="87"/>
        <end position="107"/>
    </location>
</feature>
<keyword evidence="2" id="KW-0732">Signal</keyword>
<evidence type="ECO:0000313" key="3">
    <source>
        <dbReference type="EMBL" id="TGZ47374.1"/>
    </source>
</evidence>
<name>A0A4V3SA24_9HYME</name>
<feature type="chain" id="PRO_5020608847" evidence="2">
    <location>
        <begin position="25"/>
        <end position="382"/>
    </location>
</feature>
<proteinExistence type="predicted"/>
<feature type="region of interest" description="Disordered" evidence="1">
    <location>
        <begin position="175"/>
        <end position="194"/>
    </location>
</feature>
<sequence>MWAGSALLGQWLVVGLLTLSTYYATKQNLPFGVVPRGPLVRNQLKQRDYVTTKVGKRKFGYSVSGARRGPMSARNGPALQGATCSRVETRGRADDRSKKSSRCEYVIRNRPRHTATDRRRSGSVRALSSPFLAPAPNLYLLHSLHKTRTDTRTYLRYQTFNGSFSKKEFHLKQKEEENVAEKEGGGARQGGEQAFSVHRKISQPGRGPMPVNSVGRSLTSNDVNVLCSSNINGYATGFFTVCQGALARGVHSPDAAVRNRKEASRGRHDSSQFPCEKPRRSVEKFTVKRPLKQRYLAYRANVRVKTDCCTRTKNHSRGFMIGGAMAVMRLSTTTDVTKTVVTPNDAKDHSTNKTAQWQRTFDDVGHKNRLRAPSTLRYEAHF</sequence>